<reference evidence="1 2" key="1">
    <citation type="journal article" date="2012" name="Environ. Microbiol.">
        <title>Complete genome of Candidatus Chloracidobacterium thermophilum, a chlorophyll-based photoheterotroph belonging to the phylum Acidobacteria.</title>
        <authorList>
            <person name="Garcia Costas A.M."/>
            <person name="Liu Z."/>
            <person name="Tomsho L.P."/>
            <person name="Schuster S.C."/>
            <person name="Ward D.M."/>
            <person name="Bryant D.A."/>
        </authorList>
    </citation>
    <scope>NUCLEOTIDE SEQUENCE [LARGE SCALE GENOMIC DNA]</scope>
    <source>
        <strain evidence="1 2">B</strain>
    </source>
</reference>
<dbReference type="Proteomes" id="UP000006791">
    <property type="component" value="Chromosome 2"/>
</dbReference>
<name>G2LL33_CHLTF</name>
<dbReference type="AlphaFoldDB" id="G2LL33"/>
<organism evidence="1 2">
    <name type="scientific">Chloracidobacterium thermophilum (strain B)</name>
    <dbReference type="NCBI Taxonomy" id="981222"/>
    <lineage>
        <taxon>Bacteria</taxon>
        <taxon>Pseudomonadati</taxon>
        <taxon>Acidobacteriota</taxon>
        <taxon>Terriglobia</taxon>
        <taxon>Terriglobales</taxon>
        <taxon>Acidobacteriaceae</taxon>
        <taxon>Chloracidobacterium</taxon>
    </lineage>
</organism>
<dbReference type="HOGENOM" id="CLU_2057203_0_0_0"/>
<proteinExistence type="predicted"/>
<gene>
    <name evidence="1" type="ordered locus">Cabther_B0711</name>
</gene>
<accession>G2LL33</accession>
<dbReference type="KEGG" id="ctm:Cabther_B0711"/>
<evidence type="ECO:0000313" key="1">
    <source>
        <dbReference type="EMBL" id="AEP13709.1"/>
    </source>
</evidence>
<dbReference type="EMBL" id="CP002515">
    <property type="protein sequence ID" value="AEP13709.1"/>
    <property type="molecule type" value="Genomic_DNA"/>
</dbReference>
<evidence type="ECO:0000313" key="2">
    <source>
        <dbReference type="Proteomes" id="UP000006791"/>
    </source>
</evidence>
<sequence length="119" mass="12852">MREKAVGEVFDTGFHAGAQPLPDAPALFYGVPVVLLQQAVRGIFGRARQAGAVQQPVENSKVSEPLLFKNLAQVELDIGLPAHKGAVAQQAHHETVGDKSPDVIGPVQVFLHQRMRRKA</sequence>
<keyword evidence="2" id="KW-1185">Reference proteome</keyword>
<protein>
    <submittedName>
        <fullName evidence="1">Uncharacterized protein</fullName>
    </submittedName>
</protein>